<dbReference type="SUPFAM" id="SSF51197">
    <property type="entry name" value="Clavaminate synthase-like"/>
    <property type="match status" value="1"/>
</dbReference>
<comment type="caution">
    <text evidence="1">The sequence shown here is derived from an EMBL/GenBank/DDBJ whole genome shotgun (WGS) entry which is preliminary data.</text>
</comment>
<evidence type="ECO:0000313" key="2">
    <source>
        <dbReference type="Proteomes" id="UP001165986"/>
    </source>
</evidence>
<name>A0AA40T3I4_9NOST</name>
<dbReference type="RefSeq" id="WP_191761496.1">
    <property type="nucleotide sequence ID" value="NZ_VJXY01000060.1"/>
</dbReference>
<keyword evidence="1" id="KW-0560">Oxidoreductase</keyword>
<reference evidence="1" key="1">
    <citation type="submission" date="2019-07" db="EMBL/GenBank/DDBJ databases">
        <title>Toxilogical consequences of a new and cryptic species of cyanobacteria (Komarekiella delphini-convector) recovered from the epidermis of a bottlenose dolphin and 1500 ft. in the air.</title>
        <authorList>
            <person name="Brown A.O."/>
            <person name="Dvorak P."/>
            <person name="Villanueva C.D."/>
            <person name="Foss A.J."/>
            <person name="Garvey A.D."/>
            <person name="Gibson Q.A."/>
            <person name="Johansen J.R."/>
            <person name="Casamatta D.A."/>
        </authorList>
    </citation>
    <scope>NUCLEOTIDE SEQUENCE</scope>
    <source>
        <strain evidence="1">SJRDD-AB1</strain>
    </source>
</reference>
<dbReference type="GO" id="GO:0016706">
    <property type="term" value="F:2-oxoglutarate-dependent dioxygenase activity"/>
    <property type="evidence" value="ECO:0007669"/>
    <property type="project" value="UniProtKB-ARBA"/>
</dbReference>
<dbReference type="GO" id="GO:0005506">
    <property type="term" value="F:iron ion binding"/>
    <property type="evidence" value="ECO:0007669"/>
    <property type="project" value="UniProtKB-ARBA"/>
</dbReference>
<dbReference type="Proteomes" id="UP001165986">
    <property type="component" value="Unassembled WGS sequence"/>
</dbReference>
<keyword evidence="2" id="KW-1185">Reference proteome</keyword>
<dbReference type="EMBL" id="VJXY01000060">
    <property type="protein sequence ID" value="MBD6620284.1"/>
    <property type="molecule type" value="Genomic_DNA"/>
</dbReference>
<dbReference type="PANTHER" id="PTHR20883:SF48">
    <property type="entry name" value="ECTOINE DIOXYGENASE"/>
    <property type="match status" value="1"/>
</dbReference>
<proteinExistence type="predicted"/>
<organism evidence="1 2">
    <name type="scientific">Komarekiella delphini-convector SJRDD-AB1</name>
    <dbReference type="NCBI Taxonomy" id="2593771"/>
    <lineage>
        <taxon>Bacteria</taxon>
        <taxon>Bacillati</taxon>
        <taxon>Cyanobacteriota</taxon>
        <taxon>Cyanophyceae</taxon>
        <taxon>Nostocales</taxon>
        <taxon>Nostocaceae</taxon>
        <taxon>Komarekiella</taxon>
        <taxon>Komarekiella delphini-convector</taxon>
    </lineage>
</organism>
<dbReference type="InterPro" id="IPR008775">
    <property type="entry name" value="Phytyl_CoA_dOase-like"/>
</dbReference>
<dbReference type="Pfam" id="PF05721">
    <property type="entry name" value="PhyH"/>
    <property type="match status" value="1"/>
</dbReference>
<gene>
    <name evidence="1" type="ORF">FNW02_32005</name>
</gene>
<keyword evidence="1" id="KW-0223">Dioxygenase</keyword>
<dbReference type="PANTHER" id="PTHR20883">
    <property type="entry name" value="PHYTANOYL-COA DIOXYGENASE DOMAIN CONTAINING 1"/>
    <property type="match status" value="1"/>
</dbReference>
<protein>
    <submittedName>
        <fullName evidence="1">Phytanoyl-CoA dioxygenase</fullName>
    </submittedName>
</protein>
<sequence>MKLTQDQIRKYEDEGMLFLPNYFSEAEVSVLREELSLLPENSSGRMMEKDNQTIRALHGVHIHSKIFQSLIQHPLLLEPAQQILGDSVYLYQFKINMKAAFTGDIWPWHQDYAFWYEEDGMPEPRIVNVGIFLDEVNQFNGPLYLISGSHKEGLIRFEMHKSAVESEDVSWEANVSANLKYCLDNATITRLVKRGGIIAPVGCAGSVLFFHGSIAHSSVPNISPYPRRLLLITYNSIENIPRPSGKPRPEFLVCRDYTPLQPVEDDVLLQQV</sequence>
<dbReference type="AlphaFoldDB" id="A0AA40T3I4"/>
<dbReference type="Gene3D" id="2.60.120.620">
    <property type="entry name" value="q2cbj1_9rhob like domain"/>
    <property type="match status" value="1"/>
</dbReference>
<accession>A0AA40T3I4</accession>
<evidence type="ECO:0000313" key="1">
    <source>
        <dbReference type="EMBL" id="MBD6620284.1"/>
    </source>
</evidence>